<dbReference type="AlphaFoldDB" id="A0A1B0BGW0"/>
<keyword evidence="2" id="KW-1133">Transmembrane helix</keyword>
<feature type="region of interest" description="Disordered" evidence="1">
    <location>
        <begin position="1"/>
        <end position="72"/>
    </location>
</feature>
<evidence type="ECO:0000313" key="4">
    <source>
        <dbReference type="Proteomes" id="UP000092460"/>
    </source>
</evidence>
<accession>A0A1B0BGW0</accession>
<reference evidence="4" key="1">
    <citation type="submission" date="2015-01" db="EMBL/GenBank/DDBJ databases">
        <authorList>
            <person name="Aksoy S."/>
            <person name="Warren W."/>
            <person name="Wilson R.K."/>
        </authorList>
    </citation>
    <scope>NUCLEOTIDE SEQUENCE [LARGE SCALE GENOMIC DNA]</scope>
    <source>
        <strain evidence="4">IAEA</strain>
    </source>
</reference>
<keyword evidence="2" id="KW-0472">Membrane</keyword>
<dbReference type="EnsemblMetazoa" id="GPPI029655-RA">
    <property type="protein sequence ID" value="GPPI029655-PA"/>
    <property type="gene ID" value="GPPI029655"/>
</dbReference>
<dbReference type="VEuPathDB" id="VectorBase:GPPI029655"/>
<evidence type="ECO:0000256" key="2">
    <source>
        <dbReference type="SAM" id="Phobius"/>
    </source>
</evidence>
<dbReference type="EMBL" id="JXJN01014017">
    <property type="status" value="NOT_ANNOTATED_CDS"/>
    <property type="molecule type" value="Genomic_DNA"/>
</dbReference>
<sequence length="155" mass="17298">MDKQRTYSEPMAGAGAGGGGIPPPRSRSLERLATSSSKQPPDSKTKQTLPSDLRPYQGPPRPRAYSESKIGAADPYESYYRSRSVEGEFYRHPYRPPPPRPIDIRQQRLAGRYHELRVIDDGPRRPPGNEIDIIRMLQMIGIGIAIGIILLGSFK</sequence>
<feature type="transmembrane region" description="Helical" evidence="2">
    <location>
        <begin position="133"/>
        <end position="154"/>
    </location>
</feature>
<dbReference type="Proteomes" id="UP000092460">
    <property type="component" value="Unassembled WGS sequence"/>
</dbReference>
<feature type="compositionally biased region" description="Polar residues" evidence="1">
    <location>
        <begin position="33"/>
        <end position="50"/>
    </location>
</feature>
<reference evidence="3" key="2">
    <citation type="submission" date="2020-05" db="UniProtKB">
        <authorList>
            <consortium name="EnsemblMetazoa"/>
        </authorList>
    </citation>
    <scope>IDENTIFICATION</scope>
    <source>
        <strain evidence="3">IAEA</strain>
    </source>
</reference>
<name>A0A1B0BGW0_9MUSC</name>
<protein>
    <submittedName>
        <fullName evidence="3">Uncharacterized protein</fullName>
    </submittedName>
</protein>
<organism evidence="3 4">
    <name type="scientific">Glossina palpalis gambiensis</name>
    <dbReference type="NCBI Taxonomy" id="67801"/>
    <lineage>
        <taxon>Eukaryota</taxon>
        <taxon>Metazoa</taxon>
        <taxon>Ecdysozoa</taxon>
        <taxon>Arthropoda</taxon>
        <taxon>Hexapoda</taxon>
        <taxon>Insecta</taxon>
        <taxon>Pterygota</taxon>
        <taxon>Neoptera</taxon>
        <taxon>Endopterygota</taxon>
        <taxon>Diptera</taxon>
        <taxon>Brachycera</taxon>
        <taxon>Muscomorpha</taxon>
        <taxon>Hippoboscoidea</taxon>
        <taxon>Glossinidae</taxon>
        <taxon>Glossina</taxon>
    </lineage>
</organism>
<evidence type="ECO:0000313" key="3">
    <source>
        <dbReference type="EnsemblMetazoa" id="GPPI029655-PA"/>
    </source>
</evidence>
<proteinExistence type="predicted"/>
<keyword evidence="4" id="KW-1185">Reference proteome</keyword>
<keyword evidence="2" id="KW-0812">Transmembrane</keyword>
<evidence type="ECO:0000256" key="1">
    <source>
        <dbReference type="SAM" id="MobiDB-lite"/>
    </source>
</evidence>